<dbReference type="Proteomes" id="UP001056120">
    <property type="component" value="Linkage Group LG10"/>
</dbReference>
<name>A0ACB9I2X0_9ASTR</name>
<accession>A0ACB9I2X0</accession>
<protein>
    <submittedName>
        <fullName evidence="1">Uncharacterized protein</fullName>
    </submittedName>
</protein>
<sequence>MFPPPPTEAILFRISASVGFTVDRQSGHVLLDLSHASIHCVIYGSHSTRLYEKEDECARFENYKMVVQLDPKSIETNPETQMSPRPIALWYNLHFRAKKGWLNDHSRIQYFTSEFKTPMFTSEPILTRYITSEIRILQ</sequence>
<comment type="caution">
    <text evidence="1">The sequence shown here is derived from an EMBL/GenBank/DDBJ whole genome shotgun (WGS) entry which is preliminary data.</text>
</comment>
<proteinExistence type="predicted"/>
<dbReference type="EMBL" id="CM042027">
    <property type="protein sequence ID" value="KAI3802364.1"/>
    <property type="molecule type" value="Genomic_DNA"/>
</dbReference>
<organism evidence="1 2">
    <name type="scientific">Smallanthus sonchifolius</name>
    <dbReference type="NCBI Taxonomy" id="185202"/>
    <lineage>
        <taxon>Eukaryota</taxon>
        <taxon>Viridiplantae</taxon>
        <taxon>Streptophyta</taxon>
        <taxon>Embryophyta</taxon>
        <taxon>Tracheophyta</taxon>
        <taxon>Spermatophyta</taxon>
        <taxon>Magnoliopsida</taxon>
        <taxon>eudicotyledons</taxon>
        <taxon>Gunneridae</taxon>
        <taxon>Pentapetalae</taxon>
        <taxon>asterids</taxon>
        <taxon>campanulids</taxon>
        <taxon>Asterales</taxon>
        <taxon>Asteraceae</taxon>
        <taxon>Asteroideae</taxon>
        <taxon>Heliantheae alliance</taxon>
        <taxon>Millerieae</taxon>
        <taxon>Smallanthus</taxon>
    </lineage>
</organism>
<reference evidence="1 2" key="2">
    <citation type="journal article" date="2022" name="Mol. Ecol. Resour.">
        <title>The genomes of chicory, endive, great burdock and yacon provide insights into Asteraceae paleo-polyploidization history and plant inulin production.</title>
        <authorList>
            <person name="Fan W."/>
            <person name="Wang S."/>
            <person name="Wang H."/>
            <person name="Wang A."/>
            <person name="Jiang F."/>
            <person name="Liu H."/>
            <person name="Zhao H."/>
            <person name="Xu D."/>
            <person name="Zhang Y."/>
        </authorList>
    </citation>
    <scope>NUCLEOTIDE SEQUENCE [LARGE SCALE GENOMIC DNA]</scope>
    <source>
        <strain evidence="2">cv. Yunnan</strain>
        <tissue evidence="1">Leaves</tissue>
    </source>
</reference>
<keyword evidence="2" id="KW-1185">Reference proteome</keyword>
<gene>
    <name evidence="1" type="ORF">L1987_30496</name>
</gene>
<reference evidence="2" key="1">
    <citation type="journal article" date="2022" name="Mol. Ecol. Resour.">
        <title>The genomes of chicory, endive, great burdock and yacon provide insights into Asteraceae palaeo-polyploidization history and plant inulin production.</title>
        <authorList>
            <person name="Fan W."/>
            <person name="Wang S."/>
            <person name="Wang H."/>
            <person name="Wang A."/>
            <person name="Jiang F."/>
            <person name="Liu H."/>
            <person name="Zhao H."/>
            <person name="Xu D."/>
            <person name="Zhang Y."/>
        </authorList>
    </citation>
    <scope>NUCLEOTIDE SEQUENCE [LARGE SCALE GENOMIC DNA]</scope>
    <source>
        <strain evidence="2">cv. Yunnan</strain>
    </source>
</reference>
<evidence type="ECO:0000313" key="2">
    <source>
        <dbReference type="Proteomes" id="UP001056120"/>
    </source>
</evidence>
<evidence type="ECO:0000313" key="1">
    <source>
        <dbReference type="EMBL" id="KAI3802364.1"/>
    </source>
</evidence>